<keyword evidence="4 6" id="KW-0472">Membrane</keyword>
<dbReference type="Proteomes" id="UP001597116">
    <property type="component" value="Unassembled WGS sequence"/>
</dbReference>
<feature type="region of interest" description="Disordered" evidence="5">
    <location>
        <begin position="249"/>
        <end position="282"/>
    </location>
</feature>
<evidence type="ECO:0000256" key="6">
    <source>
        <dbReference type="SAM" id="Phobius"/>
    </source>
</evidence>
<dbReference type="InterPro" id="IPR050307">
    <property type="entry name" value="Sterol_Desaturase_Related"/>
</dbReference>
<evidence type="ECO:0000256" key="2">
    <source>
        <dbReference type="ARBA" id="ARBA00022692"/>
    </source>
</evidence>
<organism evidence="8 9">
    <name type="scientific">Larkinella insperata</name>
    <dbReference type="NCBI Taxonomy" id="332158"/>
    <lineage>
        <taxon>Bacteria</taxon>
        <taxon>Pseudomonadati</taxon>
        <taxon>Bacteroidota</taxon>
        <taxon>Cytophagia</taxon>
        <taxon>Cytophagales</taxon>
        <taxon>Spirosomataceae</taxon>
        <taxon>Larkinella</taxon>
    </lineage>
</organism>
<keyword evidence="8" id="KW-0560">Oxidoreductase</keyword>
<feature type="transmembrane region" description="Helical" evidence="6">
    <location>
        <begin position="12"/>
        <end position="38"/>
    </location>
</feature>
<dbReference type="Pfam" id="PF04116">
    <property type="entry name" value="FA_hydroxylase"/>
    <property type="match status" value="1"/>
</dbReference>
<keyword evidence="3 6" id="KW-1133">Transmembrane helix</keyword>
<evidence type="ECO:0000313" key="9">
    <source>
        <dbReference type="Proteomes" id="UP001597116"/>
    </source>
</evidence>
<dbReference type="RefSeq" id="WP_265990159.1">
    <property type="nucleotide sequence ID" value="NZ_CP110973.1"/>
</dbReference>
<name>A0ABW3Q4J9_9BACT</name>
<evidence type="ECO:0000256" key="4">
    <source>
        <dbReference type="ARBA" id="ARBA00023136"/>
    </source>
</evidence>
<feature type="transmembrane region" description="Helical" evidence="6">
    <location>
        <begin position="100"/>
        <end position="119"/>
    </location>
</feature>
<keyword evidence="2 6" id="KW-0812">Transmembrane</keyword>
<feature type="transmembrane region" description="Helical" evidence="6">
    <location>
        <begin position="175"/>
        <end position="195"/>
    </location>
</feature>
<proteinExistence type="predicted"/>
<dbReference type="InterPro" id="IPR006694">
    <property type="entry name" value="Fatty_acid_hydroxylase"/>
</dbReference>
<reference evidence="9" key="1">
    <citation type="journal article" date="2019" name="Int. J. Syst. Evol. Microbiol.">
        <title>The Global Catalogue of Microorganisms (GCM) 10K type strain sequencing project: providing services to taxonomists for standard genome sequencing and annotation.</title>
        <authorList>
            <consortium name="The Broad Institute Genomics Platform"/>
            <consortium name="The Broad Institute Genome Sequencing Center for Infectious Disease"/>
            <person name="Wu L."/>
            <person name="Ma J."/>
        </authorList>
    </citation>
    <scope>NUCLEOTIDE SEQUENCE [LARGE SCALE GENOMIC DNA]</scope>
    <source>
        <strain evidence="9">CCUG 55608</strain>
    </source>
</reference>
<gene>
    <name evidence="8" type="ORF">ACFQ4C_00025</name>
</gene>
<evidence type="ECO:0000256" key="1">
    <source>
        <dbReference type="ARBA" id="ARBA00004370"/>
    </source>
</evidence>
<dbReference type="EC" id="1.-.-.-" evidence="8"/>
<evidence type="ECO:0000256" key="3">
    <source>
        <dbReference type="ARBA" id="ARBA00022989"/>
    </source>
</evidence>
<dbReference type="GO" id="GO:0016491">
    <property type="term" value="F:oxidoreductase activity"/>
    <property type="evidence" value="ECO:0007669"/>
    <property type="project" value="UniProtKB-KW"/>
</dbReference>
<feature type="domain" description="Fatty acid hydroxylase" evidence="7">
    <location>
        <begin position="108"/>
        <end position="241"/>
    </location>
</feature>
<accession>A0ABW3Q4J9</accession>
<protein>
    <submittedName>
        <fullName evidence="8">Sterol desaturase family protein</fullName>
        <ecNumber evidence="8">1.-.-.-</ecNumber>
    </submittedName>
</protein>
<sequence>MTSTLTTHSVLTGFIIFLTHFIRYALVAGLAYSIWYGWRKKTLSFRKIQRRFPKNKDYQREILYSAGTAIIFTLVTLAMMQPVIREHTLIYKSWSTYGTLYGILSFFGLILLHDTYFYWSHRAMHHPRLFKVFHLVHHKSTNPSPWAAYAFHPLEAVVEAAIVPLAAVLLPLHPLTIFAFLFFMIVYNVYGHLGWELYPSSFNRHWLGRWLNTSVSHNQHHQYFTGNYGLYFRFWDEWMGTTRRDYTAAFEKATRPGPDTSGKPVSQKSPLGSAPSERPATF</sequence>
<dbReference type="PANTHER" id="PTHR11863">
    <property type="entry name" value="STEROL DESATURASE"/>
    <property type="match status" value="1"/>
</dbReference>
<comment type="subcellular location">
    <subcellularLocation>
        <location evidence="1">Membrane</location>
    </subcellularLocation>
</comment>
<feature type="transmembrane region" description="Helical" evidence="6">
    <location>
        <begin position="62"/>
        <end position="80"/>
    </location>
</feature>
<evidence type="ECO:0000259" key="7">
    <source>
        <dbReference type="Pfam" id="PF04116"/>
    </source>
</evidence>
<keyword evidence="9" id="KW-1185">Reference proteome</keyword>
<dbReference type="EMBL" id="JBHTLP010000001">
    <property type="protein sequence ID" value="MFD1139471.1"/>
    <property type="molecule type" value="Genomic_DNA"/>
</dbReference>
<evidence type="ECO:0000256" key="5">
    <source>
        <dbReference type="SAM" id="MobiDB-lite"/>
    </source>
</evidence>
<comment type="caution">
    <text evidence="8">The sequence shown here is derived from an EMBL/GenBank/DDBJ whole genome shotgun (WGS) entry which is preliminary data.</text>
</comment>
<evidence type="ECO:0000313" key="8">
    <source>
        <dbReference type="EMBL" id="MFD1139471.1"/>
    </source>
</evidence>